<reference evidence="1 2" key="1">
    <citation type="journal article" date="2019" name="Nat. Ecol. Evol.">
        <title>Megaphylogeny resolves global patterns of mushroom evolution.</title>
        <authorList>
            <person name="Varga T."/>
            <person name="Krizsan K."/>
            <person name="Foldi C."/>
            <person name="Dima B."/>
            <person name="Sanchez-Garcia M."/>
            <person name="Sanchez-Ramirez S."/>
            <person name="Szollosi G.J."/>
            <person name="Szarkandi J.G."/>
            <person name="Papp V."/>
            <person name="Albert L."/>
            <person name="Andreopoulos W."/>
            <person name="Angelini C."/>
            <person name="Antonin V."/>
            <person name="Barry K.W."/>
            <person name="Bougher N.L."/>
            <person name="Buchanan P."/>
            <person name="Buyck B."/>
            <person name="Bense V."/>
            <person name="Catcheside P."/>
            <person name="Chovatia M."/>
            <person name="Cooper J."/>
            <person name="Damon W."/>
            <person name="Desjardin D."/>
            <person name="Finy P."/>
            <person name="Geml J."/>
            <person name="Haridas S."/>
            <person name="Hughes K."/>
            <person name="Justo A."/>
            <person name="Karasinski D."/>
            <person name="Kautmanova I."/>
            <person name="Kiss B."/>
            <person name="Kocsube S."/>
            <person name="Kotiranta H."/>
            <person name="LaButti K.M."/>
            <person name="Lechner B.E."/>
            <person name="Liimatainen K."/>
            <person name="Lipzen A."/>
            <person name="Lukacs Z."/>
            <person name="Mihaltcheva S."/>
            <person name="Morgado L.N."/>
            <person name="Niskanen T."/>
            <person name="Noordeloos M.E."/>
            <person name="Ohm R.A."/>
            <person name="Ortiz-Santana B."/>
            <person name="Ovrebo C."/>
            <person name="Racz N."/>
            <person name="Riley R."/>
            <person name="Savchenko A."/>
            <person name="Shiryaev A."/>
            <person name="Soop K."/>
            <person name="Spirin V."/>
            <person name="Szebenyi C."/>
            <person name="Tomsovsky M."/>
            <person name="Tulloss R.E."/>
            <person name="Uehling J."/>
            <person name="Grigoriev I.V."/>
            <person name="Vagvolgyi C."/>
            <person name="Papp T."/>
            <person name="Martin F.M."/>
            <person name="Miettinen O."/>
            <person name="Hibbett D.S."/>
            <person name="Nagy L.G."/>
        </authorList>
    </citation>
    <scope>NUCLEOTIDE SEQUENCE [LARGE SCALE GENOMIC DNA]</scope>
    <source>
        <strain evidence="1 2">CBS 166.37</strain>
    </source>
</reference>
<gene>
    <name evidence="1" type="ORF">BDQ12DRAFT_684143</name>
</gene>
<dbReference type="AlphaFoldDB" id="A0A5C3LZ21"/>
<name>A0A5C3LZ21_9AGAR</name>
<dbReference type="Proteomes" id="UP000308652">
    <property type="component" value="Unassembled WGS sequence"/>
</dbReference>
<dbReference type="EMBL" id="ML213604">
    <property type="protein sequence ID" value="TFK38190.1"/>
    <property type="molecule type" value="Genomic_DNA"/>
</dbReference>
<sequence>MGHVVEIRACDTHSCGHTIRSPLRWFVGIEVAASLSTLRGSWYYLFISEEIPRNSIQTTLGLVCNR</sequence>
<accession>A0A5C3LZ21</accession>
<evidence type="ECO:0000313" key="1">
    <source>
        <dbReference type="EMBL" id="TFK38190.1"/>
    </source>
</evidence>
<keyword evidence="2" id="KW-1185">Reference proteome</keyword>
<proteinExistence type="predicted"/>
<evidence type="ECO:0000313" key="2">
    <source>
        <dbReference type="Proteomes" id="UP000308652"/>
    </source>
</evidence>
<organism evidence="1 2">
    <name type="scientific">Crucibulum laeve</name>
    <dbReference type="NCBI Taxonomy" id="68775"/>
    <lineage>
        <taxon>Eukaryota</taxon>
        <taxon>Fungi</taxon>
        <taxon>Dikarya</taxon>
        <taxon>Basidiomycota</taxon>
        <taxon>Agaricomycotina</taxon>
        <taxon>Agaricomycetes</taxon>
        <taxon>Agaricomycetidae</taxon>
        <taxon>Agaricales</taxon>
        <taxon>Agaricineae</taxon>
        <taxon>Nidulariaceae</taxon>
        <taxon>Crucibulum</taxon>
    </lineage>
</organism>
<protein>
    <submittedName>
        <fullName evidence="1">Uncharacterized protein</fullName>
    </submittedName>
</protein>